<dbReference type="AlphaFoldDB" id="A0A921TGF9"/>
<accession>A0A921TGF9</accession>
<evidence type="ECO:0000313" key="2">
    <source>
        <dbReference type="Proteomes" id="UP000717981"/>
    </source>
</evidence>
<evidence type="ECO:0000313" key="1">
    <source>
        <dbReference type="EMBL" id="KAF1690349.1"/>
    </source>
</evidence>
<gene>
    <name evidence="1" type="ORF">CR938_02605</name>
</gene>
<keyword evidence="2" id="KW-1185">Reference proteome</keyword>
<dbReference type="RefSeq" id="WP_162123513.1">
    <property type="nucleotide sequence ID" value="NZ_PDWK01000007.1"/>
</dbReference>
<name>A0A921TGF9_9GAMM</name>
<sequence>MNQVRPRFSPRRRGLLAAVLALMALIGWASWQGLAITRGIETRDMDWNGDGIVEQREIWEAFYAVTAERSREGGRECTTFRRYRSGEVIRVDCRTVFETEDAAAK</sequence>
<comment type="caution">
    <text evidence="1">The sequence shown here is derived from an EMBL/GenBank/DDBJ whole genome shotgun (WGS) entry which is preliminary data.</text>
</comment>
<dbReference type="EMBL" id="PDWK01000007">
    <property type="protein sequence ID" value="KAF1690349.1"/>
    <property type="molecule type" value="Genomic_DNA"/>
</dbReference>
<protein>
    <recommendedName>
        <fullName evidence="3">EF-hand domain-containing protein</fullName>
    </recommendedName>
</protein>
<organism evidence="1 2">
    <name type="scientific">Pseudoxanthomonas taiwanensis</name>
    <dbReference type="NCBI Taxonomy" id="176598"/>
    <lineage>
        <taxon>Bacteria</taxon>
        <taxon>Pseudomonadati</taxon>
        <taxon>Pseudomonadota</taxon>
        <taxon>Gammaproteobacteria</taxon>
        <taxon>Lysobacterales</taxon>
        <taxon>Lysobacteraceae</taxon>
        <taxon>Pseudoxanthomonas</taxon>
    </lineage>
</organism>
<reference evidence="1" key="1">
    <citation type="submission" date="2017-10" db="EMBL/GenBank/DDBJ databases">
        <title>Whole genome sequencing of members of genus Pseudoxanthomonas.</title>
        <authorList>
            <person name="Kumar S."/>
            <person name="Bansal K."/>
            <person name="Kaur A."/>
            <person name="Patil P."/>
            <person name="Sharma S."/>
            <person name="Patil P.B."/>
        </authorList>
    </citation>
    <scope>NUCLEOTIDE SEQUENCE</scope>
    <source>
        <strain evidence="1">DSM 22914</strain>
    </source>
</reference>
<dbReference type="Proteomes" id="UP000717981">
    <property type="component" value="Unassembled WGS sequence"/>
</dbReference>
<dbReference type="OrthoDB" id="5988095at2"/>
<evidence type="ECO:0008006" key="3">
    <source>
        <dbReference type="Google" id="ProtNLM"/>
    </source>
</evidence>
<proteinExistence type="predicted"/>